<dbReference type="AlphaFoldDB" id="A0A7E4URP9"/>
<evidence type="ECO:0000256" key="2">
    <source>
        <dbReference type="SAM" id="Phobius"/>
    </source>
</evidence>
<evidence type="ECO:0000313" key="4">
    <source>
        <dbReference type="WBParaSite" id="Pan_g11978.t1"/>
    </source>
</evidence>
<name>A0A7E4URP9_PANRE</name>
<reference evidence="3" key="1">
    <citation type="journal article" date="2013" name="Genetics">
        <title>The draft genome and transcriptome of Panagrellus redivivus are shaped by the harsh demands of a free-living lifestyle.</title>
        <authorList>
            <person name="Srinivasan J."/>
            <person name="Dillman A.R."/>
            <person name="Macchietto M.G."/>
            <person name="Heikkinen L."/>
            <person name="Lakso M."/>
            <person name="Fracchia K.M."/>
            <person name="Antoshechkin I."/>
            <person name="Mortazavi A."/>
            <person name="Wong G."/>
            <person name="Sternberg P.W."/>
        </authorList>
    </citation>
    <scope>NUCLEOTIDE SEQUENCE [LARGE SCALE GENOMIC DNA]</scope>
    <source>
        <strain evidence="3">MT8872</strain>
    </source>
</reference>
<keyword evidence="3" id="KW-1185">Reference proteome</keyword>
<feature type="transmembrane region" description="Helical" evidence="2">
    <location>
        <begin position="30"/>
        <end position="50"/>
    </location>
</feature>
<protein>
    <submittedName>
        <fullName evidence="4">Complex I-B15</fullName>
    </submittedName>
</protein>
<dbReference type="Pfam" id="PF03125">
    <property type="entry name" value="Sre"/>
    <property type="match status" value="1"/>
</dbReference>
<accession>A0A7E4URP9</accession>
<keyword evidence="2" id="KW-0812">Transmembrane</keyword>
<dbReference type="GO" id="GO:0007606">
    <property type="term" value="P:sensory perception of chemical stimulus"/>
    <property type="evidence" value="ECO:0007669"/>
    <property type="project" value="InterPro"/>
</dbReference>
<proteinExistence type="inferred from homology"/>
<dbReference type="WBParaSite" id="Pan_g11978.t1">
    <property type="protein sequence ID" value="Pan_g11978.t1"/>
    <property type="gene ID" value="Pan_g11978"/>
</dbReference>
<sequence length="106" mass="12385">MNSRKNVNQPVWNPEVIHDYKQVSKLTFDYLIAFYGMSIPFVAIIAIPMYRQRFIAKWHAAKSRVSPGRPTPHTLSHLRNDHGKRIVIDSKSEAKVYFDQLKSSWN</sequence>
<keyword evidence="2" id="KW-1133">Transmembrane helix</keyword>
<dbReference type="InterPro" id="IPR004151">
    <property type="entry name" value="7TM_GPCR_serpentine_rcpt_Sre"/>
</dbReference>
<comment type="similarity">
    <text evidence="1">Belongs to the nematode receptor-like protein sre family.</text>
</comment>
<dbReference type="GO" id="GO:0016020">
    <property type="term" value="C:membrane"/>
    <property type="evidence" value="ECO:0007669"/>
    <property type="project" value="InterPro"/>
</dbReference>
<keyword evidence="2" id="KW-0472">Membrane</keyword>
<organism evidence="3 4">
    <name type="scientific">Panagrellus redivivus</name>
    <name type="common">Microworm</name>
    <dbReference type="NCBI Taxonomy" id="6233"/>
    <lineage>
        <taxon>Eukaryota</taxon>
        <taxon>Metazoa</taxon>
        <taxon>Ecdysozoa</taxon>
        <taxon>Nematoda</taxon>
        <taxon>Chromadorea</taxon>
        <taxon>Rhabditida</taxon>
        <taxon>Tylenchina</taxon>
        <taxon>Panagrolaimomorpha</taxon>
        <taxon>Panagrolaimoidea</taxon>
        <taxon>Panagrolaimidae</taxon>
        <taxon>Panagrellus</taxon>
    </lineage>
</organism>
<evidence type="ECO:0000256" key="1">
    <source>
        <dbReference type="ARBA" id="ARBA00006803"/>
    </source>
</evidence>
<reference evidence="4" key="2">
    <citation type="submission" date="2020-10" db="UniProtKB">
        <authorList>
            <consortium name="WormBaseParasite"/>
        </authorList>
    </citation>
    <scope>IDENTIFICATION</scope>
</reference>
<dbReference type="Proteomes" id="UP000492821">
    <property type="component" value="Unassembled WGS sequence"/>
</dbReference>
<evidence type="ECO:0000313" key="3">
    <source>
        <dbReference type="Proteomes" id="UP000492821"/>
    </source>
</evidence>